<reference evidence="1" key="1">
    <citation type="submission" date="2020-10" db="EMBL/GenBank/DDBJ databases">
        <authorList>
            <person name="Gilroy R."/>
        </authorList>
    </citation>
    <scope>NUCLEOTIDE SEQUENCE</scope>
    <source>
        <strain evidence="1">CHK147-3167</strain>
    </source>
</reference>
<gene>
    <name evidence="1" type="ORF">IAB27_04315</name>
</gene>
<evidence type="ECO:0000313" key="1">
    <source>
        <dbReference type="EMBL" id="HIQ90830.1"/>
    </source>
</evidence>
<evidence type="ECO:0000313" key="2">
    <source>
        <dbReference type="Proteomes" id="UP000886786"/>
    </source>
</evidence>
<dbReference type="Pfam" id="PF02620">
    <property type="entry name" value="YceD"/>
    <property type="match status" value="1"/>
</dbReference>
<dbReference type="InterPro" id="IPR003772">
    <property type="entry name" value="YceD"/>
</dbReference>
<comment type="caution">
    <text evidence="1">The sequence shown here is derived from an EMBL/GenBank/DDBJ whole genome shotgun (WGS) entry which is preliminary data.</text>
</comment>
<name>A0A9D0ZRB7_9FIRM</name>
<proteinExistence type="predicted"/>
<sequence>MEINLLPLDQNKSIDIDTTCNFTNFEGTDIQKMTEVKVTGTITKDVADDYLINLNIQGTMTLPDSLTLEPVEYPFDINVDENLEEVAENFKKSDKTIDILPIIWENILMEIPIRVTGKNSKALKTEGEGWSFVEDNPGTNNSLSKLKDLF</sequence>
<protein>
    <submittedName>
        <fullName evidence="1">DUF177 domain-containing protein</fullName>
    </submittedName>
</protein>
<reference evidence="1" key="2">
    <citation type="journal article" date="2021" name="PeerJ">
        <title>Extensive microbial diversity within the chicken gut microbiome revealed by metagenomics and culture.</title>
        <authorList>
            <person name="Gilroy R."/>
            <person name="Ravi A."/>
            <person name="Getino M."/>
            <person name="Pursley I."/>
            <person name="Horton D.L."/>
            <person name="Alikhan N.F."/>
            <person name="Baker D."/>
            <person name="Gharbi K."/>
            <person name="Hall N."/>
            <person name="Watson M."/>
            <person name="Adriaenssens E.M."/>
            <person name="Foster-Nyarko E."/>
            <person name="Jarju S."/>
            <person name="Secka A."/>
            <person name="Antonio M."/>
            <person name="Oren A."/>
            <person name="Chaudhuri R.R."/>
            <person name="La Ragione R."/>
            <person name="Hildebrand F."/>
            <person name="Pallen M.J."/>
        </authorList>
    </citation>
    <scope>NUCLEOTIDE SEQUENCE</scope>
    <source>
        <strain evidence="1">CHK147-3167</strain>
    </source>
</reference>
<dbReference type="Proteomes" id="UP000886786">
    <property type="component" value="Unassembled WGS sequence"/>
</dbReference>
<organism evidence="1 2">
    <name type="scientific">Candidatus Coprosoma intestinipullorum</name>
    <dbReference type="NCBI Taxonomy" id="2840752"/>
    <lineage>
        <taxon>Bacteria</taxon>
        <taxon>Bacillati</taxon>
        <taxon>Bacillota</taxon>
        <taxon>Bacillota incertae sedis</taxon>
        <taxon>Candidatus Coprosoma</taxon>
    </lineage>
</organism>
<dbReference type="EMBL" id="DVFV01000080">
    <property type="protein sequence ID" value="HIQ90830.1"/>
    <property type="molecule type" value="Genomic_DNA"/>
</dbReference>
<dbReference type="AlphaFoldDB" id="A0A9D0ZRB7"/>
<accession>A0A9D0ZRB7</accession>